<dbReference type="UniPathway" id="UPA00541">
    <property type="reaction ID" value="UER00601"/>
</dbReference>
<evidence type="ECO:0000256" key="3">
    <source>
        <dbReference type="ARBA" id="ARBA00023211"/>
    </source>
</evidence>
<dbReference type="GO" id="GO:0019324">
    <property type="term" value="P:L-lyxose metabolic process"/>
    <property type="evidence" value="ECO:0007669"/>
    <property type="project" value="TreeGrafter"/>
</dbReference>
<keyword evidence="2 6" id="KW-0479">Metal-binding</keyword>
<comment type="similarity">
    <text evidence="6">Belongs to the rhamnose isomerase family.</text>
</comment>
<dbReference type="GO" id="GO:0019301">
    <property type="term" value="P:rhamnose catabolic process"/>
    <property type="evidence" value="ECO:0007669"/>
    <property type="project" value="UniProtKB-UniRule"/>
</dbReference>
<evidence type="ECO:0000256" key="4">
    <source>
        <dbReference type="ARBA" id="ARBA00023235"/>
    </source>
</evidence>
<keyword evidence="1 6" id="KW-0963">Cytoplasm</keyword>
<feature type="binding site" evidence="6">
    <location>
        <position position="298"/>
    </location>
    <ligand>
        <name>Mn(2+)</name>
        <dbReference type="ChEBI" id="CHEBI:29035"/>
    </ligand>
</feature>
<keyword evidence="4 6" id="KW-0413">Isomerase</keyword>
<dbReference type="NCBIfam" id="TIGR01748">
    <property type="entry name" value="rhaA"/>
    <property type="match status" value="1"/>
</dbReference>
<dbReference type="HAMAP" id="MF_00541">
    <property type="entry name" value="RhaA"/>
    <property type="match status" value="1"/>
</dbReference>
<dbReference type="NCBIfam" id="NF002203">
    <property type="entry name" value="PRK01076.1"/>
    <property type="match status" value="1"/>
</dbReference>
<dbReference type="PATRIC" id="fig|186479.3.peg.9364"/>
<comment type="catalytic activity">
    <reaction evidence="6">
        <text>L-rhamnopyranose = L-rhamnulose</text>
        <dbReference type="Rhea" id="RHEA:23160"/>
        <dbReference type="ChEBI" id="CHEBI:17897"/>
        <dbReference type="ChEBI" id="CHEBI:62346"/>
        <dbReference type="EC" id="5.3.1.14"/>
    </reaction>
</comment>
<dbReference type="InterPro" id="IPR036237">
    <property type="entry name" value="Xyl_isomerase-like_sf"/>
</dbReference>
<dbReference type="InterPro" id="IPR050337">
    <property type="entry name" value="L-rhamnose_isomerase"/>
</dbReference>
<name>A0A0P9DPY9_9CHLR</name>
<sequence>MSRLIQDAYTLAKERYAGLGVDTDQALATLDQISLSLHCWQGDDVAGFENPDAELSGGIAATGNYSGKARNADELRRDLDLAYRLIPGTHRLNLHAIYAETGDQKIVRNELQPEHFASWIDWAKANHHGLDFNPTCFSHPLSASGFTLSSPDPAIRQFWIDHCIGCRQIGASFGRALDTPCVTNIWIPDGFKDTPADRAAPRRRLKESLDQILAVPIDRQYNLDAVESKLFGLGAESYTAGSHEFYLGYTASRNDVLLCLDAGHFHPTEMISDKISAALLFVPAVVLHISRPVRWDSDHVVTLTDEVQAILHEIIAGGNLDRVHIGLDFFDASINRIAAWVIGARNVMRAALLALLEPTDRLRSFETAGDYTARLAFQEELKGMPWAAVWDQFCVQQEVPIGIRFLDEVKQYETRELSKRA</sequence>
<dbReference type="Pfam" id="PF06134">
    <property type="entry name" value="RhaA"/>
    <property type="match status" value="1"/>
</dbReference>
<organism evidence="8 9">
    <name type="scientific">Kouleothrix aurantiaca</name>
    <dbReference type="NCBI Taxonomy" id="186479"/>
    <lineage>
        <taxon>Bacteria</taxon>
        <taxon>Bacillati</taxon>
        <taxon>Chloroflexota</taxon>
        <taxon>Chloroflexia</taxon>
        <taxon>Chloroflexales</taxon>
        <taxon>Roseiflexineae</taxon>
        <taxon>Roseiflexaceae</taxon>
        <taxon>Kouleothrix</taxon>
    </lineage>
</organism>
<evidence type="ECO:0000313" key="8">
    <source>
        <dbReference type="EMBL" id="KPV52217.1"/>
    </source>
</evidence>
<evidence type="ECO:0000313" key="9">
    <source>
        <dbReference type="Proteomes" id="UP000050509"/>
    </source>
</evidence>
<dbReference type="GO" id="GO:0008740">
    <property type="term" value="F:L-rhamnose isomerase activity"/>
    <property type="evidence" value="ECO:0007669"/>
    <property type="project" value="UniProtKB-UniRule"/>
</dbReference>
<dbReference type="GO" id="GO:0005737">
    <property type="term" value="C:cytoplasm"/>
    <property type="evidence" value="ECO:0007669"/>
    <property type="project" value="UniProtKB-SubCell"/>
</dbReference>
<accession>A0A0P9DPY9</accession>
<comment type="caution">
    <text evidence="8">The sequence shown here is derived from an EMBL/GenBank/DDBJ whole genome shotgun (WGS) entry which is preliminary data.</text>
</comment>
<comment type="cofactor">
    <cofactor evidence="6">
        <name>Mn(2+)</name>
        <dbReference type="ChEBI" id="CHEBI:29035"/>
    </cofactor>
    <text evidence="6">Binds 1 Mn(2+) ion per subunit.</text>
</comment>
<keyword evidence="9" id="KW-1185">Reference proteome</keyword>
<comment type="subcellular location">
    <subcellularLocation>
        <location evidence="6">Cytoplasm</location>
    </subcellularLocation>
</comment>
<dbReference type="PANTHER" id="PTHR30268:SF0">
    <property type="entry name" value="L-RHAMNOSE ISOMERASE"/>
    <property type="match status" value="1"/>
</dbReference>
<keyword evidence="5 6" id="KW-0684">Rhamnose metabolism</keyword>
<evidence type="ECO:0000256" key="7">
    <source>
        <dbReference type="NCBIfam" id="TIGR01748"/>
    </source>
</evidence>
<dbReference type="PANTHER" id="PTHR30268">
    <property type="entry name" value="L-RHAMNOSE ISOMERASE"/>
    <property type="match status" value="1"/>
</dbReference>
<dbReference type="Gene3D" id="3.20.20.150">
    <property type="entry name" value="Divalent-metal-dependent TIM barrel enzymes"/>
    <property type="match status" value="1"/>
</dbReference>
<keyword evidence="3 6" id="KW-0464">Manganese</keyword>
<protein>
    <recommendedName>
        <fullName evidence="6 7">L-rhamnose isomerase</fullName>
        <ecNumber evidence="6 7">5.3.1.14</ecNumber>
    </recommendedName>
</protein>
<reference evidence="8 9" key="1">
    <citation type="submission" date="2015-09" db="EMBL/GenBank/DDBJ databases">
        <title>Draft genome sequence of Kouleothrix aurantiaca JCM 19913.</title>
        <authorList>
            <person name="Hemp J."/>
        </authorList>
    </citation>
    <scope>NUCLEOTIDE SEQUENCE [LARGE SCALE GENOMIC DNA]</scope>
    <source>
        <strain evidence="8 9">COM-B</strain>
    </source>
</reference>
<dbReference type="SUPFAM" id="SSF51658">
    <property type="entry name" value="Xylose isomerase-like"/>
    <property type="match status" value="1"/>
</dbReference>
<dbReference type="GO" id="GO:0030145">
    <property type="term" value="F:manganese ion binding"/>
    <property type="evidence" value="ECO:0007669"/>
    <property type="project" value="UniProtKB-UniRule"/>
</dbReference>
<comment type="pathway">
    <text evidence="6">Carbohydrate degradation; L-rhamnose degradation; glycerone phosphate from L-rhamnose: step 1/3.</text>
</comment>
<proteinExistence type="inferred from homology"/>
<dbReference type="EC" id="5.3.1.14" evidence="6 7"/>
<evidence type="ECO:0000256" key="6">
    <source>
        <dbReference type="HAMAP-Rule" id="MF_00541"/>
    </source>
</evidence>
<dbReference type="Proteomes" id="UP000050509">
    <property type="component" value="Unassembled WGS sequence"/>
</dbReference>
<feature type="binding site" evidence="6">
    <location>
        <position position="296"/>
    </location>
    <ligand>
        <name>Mn(2+)</name>
        <dbReference type="ChEBI" id="CHEBI:29035"/>
    </ligand>
</feature>
<feature type="binding site" evidence="6">
    <location>
        <position position="264"/>
    </location>
    <ligand>
        <name>Mn(2+)</name>
        <dbReference type="ChEBI" id="CHEBI:29035"/>
    </ligand>
</feature>
<gene>
    <name evidence="6" type="primary">rhaA</name>
    <name evidence="8" type="ORF">SE17_16805</name>
</gene>
<evidence type="ECO:0000256" key="1">
    <source>
        <dbReference type="ARBA" id="ARBA00022490"/>
    </source>
</evidence>
<dbReference type="InterPro" id="IPR009308">
    <property type="entry name" value="Rhamnose_isomerase"/>
</dbReference>
<evidence type="ECO:0000256" key="5">
    <source>
        <dbReference type="ARBA" id="ARBA00023308"/>
    </source>
</evidence>
<comment type="function">
    <text evidence="6">Catalyzes the interconversion of L-rhamnose and L-rhamnulose.</text>
</comment>
<evidence type="ECO:0000256" key="2">
    <source>
        <dbReference type="ARBA" id="ARBA00022723"/>
    </source>
</evidence>
<dbReference type="AlphaFoldDB" id="A0A0P9DPY9"/>
<dbReference type="EMBL" id="LJCR01000619">
    <property type="protein sequence ID" value="KPV52217.1"/>
    <property type="molecule type" value="Genomic_DNA"/>
</dbReference>